<evidence type="ECO:0000256" key="5">
    <source>
        <dbReference type="ARBA" id="ARBA00022622"/>
    </source>
</evidence>
<dbReference type="InParanoid" id="A0A5J5EG06"/>
<keyword evidence="7 9" id="KW-1015">Disulfide bond</keyword>
<accession>A0A5J5EG06</accession>
<feature type="disulfide bond" evidence="9">
    <location>
        <begin position="54"/>
        <end position="85"/>
    </location>
</feature>
<evidence type="ECO:0000313" key="13">
    <source>
        <dbReference type="Proteomes" id="UP000326924"/>
    </source>
</evidence>
<dbReference type="Pfam" id="PF05730">
    <property type="entry name" value="CFEM"/>
    <property type="match status" value="1"/>
</dbReference>
<dbReference type="Proteomes" id="UP000326924">
    <property type="component" value="Unassembled WGS sequence"/>
</dbReference>
<reference evidence="12 13" key="1">
    <citation type="submission" date="2019-09" db="EMBL/GenBank/DDBJ databases">
        <title>Draft genome of the ectomycorrhizal ascomycete Sphaerosporella brunnea.</title>
        <authorList>
            <consortium name="DOE Joint Genome Institute"/>
            <person name="Benucci G.M."/>
            <person name="Marozzi G."/>
            <person name="Antonielli L."/>
            <person name="Sanchez S."/>
            <person name="Marco P."/>
            <person name="Wang X."/>
            <person name="Falini L.B."/>
            <person name="Barry K."/>
            <person name="Haridas S."/>
            <person name="Lipzen A."/>
            <person name="Labutti K."/>
            <person name="Grigoriev I.V."/>
            <person name="Murat C."/>
            <person name="Martin F."/>
            <person name="Albertini E."/>
            <person name="Donnini D."/>
            <person name="Bonito G."/>
        </authorList>
    </citation>
    <scope>NUCLEOTIDE SEQUENCE [LARGE SCALE GENOMIC DNA]</scope>
    <source>
        <strain evidence="12 13">Sb_GMNB300</strain>
    </source>
</reference>
<evidence type="ECO:0000256" key="1">
    <source>
        <dbReference type="ARBA" id="ARBA00004589"/>
    </source>
</evidence>
<comment type="subcellular location">
    <subcellularLocation>
        <location evidence="1">Membrane</location>
        <topology evidence="1">Lipid-anchor</topology>
        <topology evidence="1">GPI-anchor</topology>
    </subcellularLocation>
    <subcellularLocation>
        <location evidence="2">Secreted</location>
    </subcellularLocation>
</comment>
<feature type="binding site" description="axial binding residue" evidence="9">
    <location>
        <position position="68"/>
    </location>
    <ligand>
        <name>heme</name>
        <dbReference type="ChEBI" id="CHEBI:30413"/>
    </ligand>
    <ligandPart>
        <name>Fe</name>
        <dbReference type="ChEBI" id="CHEBI:18248"/>
    </ligandPart>
</feature>
<evidence type="ECO:0000256" key="10">
    <source>
        <dbReference type="SAM" id="SignalP"/>
    </source>
</evidence>
<dbReference type="EMBL" id="VXIS01000376">
    <property type="protein sequence ID" value="KAA8894013.1"/>
    <property type="molecule type" value="Genomic_DNA"/>
</dbReference>
<keyword evidence="9" id="KW-0408">Iron</keyword>
<dbReference type="GO" id="GO:0046872">
    <property type="term" value="F:metal ion binding"/>
    <property type="evidence" value="ECO:0007669"/>
    <property type="project" value="UniProtKB-UniRule"/>
</dbReference>
<protein>
    <recommendedName>
        <fullName evidence="11">CFEM domain-containing protein</fullName>
    </recommendedName>
</protein>
<comment type="caution">
    <text evidence="9">Lacks conserved residue(s) required for the propagation of feature annotation.</text>
</comment>
<keyword evidence="13" id="KW-1185">Reference proteome</keyword>
<evidence type="ECO:0000256" key="3">
    <source>
        <dbReference type="ARBA" id="ARBA00010031"/>
    </source>
</evidence>
<keyword evidence="9" id="KW-0349">Heme</keyword>
<dbReference type="GO" id="GO:0005576">
    <property type="term" value="C:extracellular region"/>
    <property type="evidence" value="ECO:0007669"/>
    <property type="project" value="UniProtKB-SubCell"/>
</dbReference>
<gene>
    <name evidence="12" type="ORF">FN846DRAFT_895460</name>
</gene>
<proteinExistence type="inferred from homology"/>
<dbReference type="InterPro" id="IPR008427">
    <property type="entry name" value="Extracellular_membr_CFEM_dom"/>
</dbReference>
<keyword evidence="9" id="KW-0479">Metal-binding</keyword>
<keyword evidence="6 10" id="KW-0732">Signal</keyword>
<dbReference type="AlphaFoldDB" id="A0A5J5EG06"/>
<feature type="chain" id="PRO_5023816584" description="CFEM domain-containing protein" evidence="10">
    <location>
        <begin position="23"/>
        <end position="118"/>
    </location>
</feature>
<evidence type="ECO:0000256" key="7">
    <source>
        <dbReference type="ARBA" id="ARBA00023157"/>
    </source>
</evidence>
<feature type="disulfide bond" evidence="9">
    <location>
        <begin position="73"/>
        <end position="106"/>
    </location>
</feature>
<dbReference type="OrthoDB" id="3065412at2759"/>
<keyword evidence="8" id="KW-0449">Lipoprotein</keyword>
<keyword evidence="5" id="KW-0336">GPI-anchor</keyword>
<dbReference type="GO" id="GO:0098552">
    <property type="term" value="C:side of membrane"/>
    <property type="evidence" value="ECO:0007669"/>
    <property type="project" value="UniProtKB-KW"/>
</dbReference>
<feature type="domain" description="CFEM" evidence="11">
    <location>
        <begin position="23"/>
        <end position="118"/>
    </location>
</feature>
<keyword evidence="4" id="KW-0964">Secreted</keyword>
<feature type="signal peptide" evidence="10">
    <location>
        <begin position="1"/>
        <end position="22"/>
    </location>
</feature>
<name>A0A5J5EG06_9PEZI</name>
<evidence type="ECO:0000313" key="12">
    <source>
        <dbReference type="EMBL" id="KAA8894013.1"/>
    </source>
</evidence>
<evidence type="ECO:0000256" key="9">
    <source>
        <dbReference type="PROSITE-ProRule" id="PRU01356"/>
    </source>
</evidence>
<feature type="disulfide bond" evidence="9">
    <location>
        <begin position="64"/>
        <end position="71"/>
    </location>
</feature>
<evidence type="ECO:0000256" key="2">
    <source>
        <dbReference type="ARBA" id="ARBA00004613"/>
    </source>
</evidence>
<organism evidence="12 13">
    <name type="scientific">Sphaerosporella brunnea</name>
    <dbReference type="NCBI Taxonomy" id="1250544"/>
    <lineage>
        <taxon>Eukaryota</taxon>
        <taxon>Fungi</taxon>
        <taxon>Dikarya</taxon>
        <taxon>Ascomycota</taxon>
        <taxon>Pezizomycotina</taxon>
        <taxon>Pezizomycetes</taxon>
        <taxon>Pezizales</taxon>
        <taxon>Pyronemataceae</taxon>
        <taxon>Sphaerosporella</taxon>
    </lineage>
</organism>
<dbReference type="SMART" id="SM00747">
    <property type="entry name" value="CFEM"/>
    <property type="match status" value="1"/>
</dbReference>
<evidence type="ECO:0000256" key="4">
    <source>
        <dbReference type="ARBA" id="ARBA00022525"/>
    </source>
</evidence>
<keyword evidence="5" id="KW-0325">Glycoprotein</keyword>
<dbReference type="PROSITE" id="PS52012">
    <property type="entry name" value="CFEM"/>
    <property type="match status" value="1"/>
</dbReference>
<evidence type="ECO:0000256" key="6">
    <source>
        <dbReference type="ARBA" id="ARBA00022729"/>
    </source>
</evidence>
<keyword evidence="5" id="KW-0472">Membrane</keyword>
<evidence type="ECO:0000256" key="8">
    <source>
        <dbReference type="ARBA" id="ARBA00023288"/>
    </source>
</evidence>
<evidence type="ECO:0000259" key="11">
    <source>
        <dbReference type="PROSITE" id="PS52012"/>
    </source>
</evidence>
<comment type="similarity">
    <text evidence="3">Belongs to the RBT5 family.</text>
</comment>
<comment type="caution">
    <text evidence="12">The sequence shown here is derived from an EMBL/GenBank/DDBJ whole genome shotgun (WGS) entry which is preliminary data.</text>
</comment>
<sequence length="118" mass="12230">MKASLTLLLTAVTSVLVLPAGSVNLSDVPTWYPSPHLPAFPPADSLLRNSAITCVEAAIGATGCEPNDFKCICNSTLFITSVRSCIAKDCSAEDIETTMEMISGLCGSVGLPMSPALP</sequence>